<dbReference type="AlphaFoldDB" id="A0A1H8WDQ3"/>
<dbReference type="PANTHER" id="PTHR30404:SF0">
    <property type="entry name" value="N-ACETYLMURAMOYL-L-ALANINE AMIDASE AMIC"/>
    <property type="match status" value="1"/>
</dbReference>
<dbReference type="EMBL" id="FODY01000015">
    <property type="protein sequence ID" value="SEP25709.1"/>
    <property type="molecule type" value="Genomic_DNA"/>
</dbReference>
<dbReference type="SUPFAM" id="SSF53187">
    <property type="entry name" value="Zn-dependent exopeptidases"/>
    <property type="match status" value="1"/>
</dbReference>
<dbReference type="Pfam" id="PF01520">
    <property type="entry name" value="Amidase_3"/>
    <property type="match status" value="1"/>
</dbReference>
<reference evidence="3 4" key="1">
    <citation type="submission" date="2016-10" db="EMBL/GenBank/DDBJ databases">
        <authorList>
            <person name="de Groot N.N."/>
        </authorList>
    </citation>
    <scope>NUCLEOTIDE SEQUENCE [LARGE SCALE GENOMIC DNA]</scope>
    <source>
        <strain evidence="3 4">DSM 13305</strain>
    </source>
</reference>
<dbReference type="InterPro" id="IPR002508">
    <property type="entry name" value="MurNAc-LAA_cat"/>
</dbReference>
<dbReference type="GO" id="GO:0030288">
    <property type="term" value="C:outer membrane-bounded periplasmic space"/>
    <property type="evidence" value="ECO:0007669"/>
    <property type="project" value="TreeGrafter"/>
</dbReference>
<sequence length="238" mass="26302">MWILSLKRKNWQPLLLFGAAVLVLNYLAIRFLAADSLENVSLESLRGRQIAIDPGHGGIDTGASGYGVVEKEVTLAIAGKVTALLEKNGATVFMSRQEDIDYYTRGKGGKRNDLLTRIELIEKAKPELFVSIHCNAIKGPEQSGAQVFYSPKFEVNKQIAETMQQALKNFPPGNRRQAKQDMHILILNAIKVPGVLVETGYLTNKKEATLLADPVYQDQLAEHIVKALAYHFSQNAGQ</sequence>
<feature type="domain" description="MurNAc-LAA" evidence="2">
    <location>
        <begin position="118"/>
        <end position="229"/>
    </location>
</feature>
<evidence type="ECO:0000313" key="4">
    <source>
        <dbReference type="Proteomes" id="UP000198847"/>
    </source>
</evidence>
<evidence type="ECO:0000313" key="3">
    <source>
        <dbReference type="EMBL" id="SEP25709.1"/>
    </source>
</evidence>
<protein>
    <submittedName>
        <fullName evidence="3">N-acetylmuramoyl-L-alanine amidase</fullName>
    </submittedName>
</protein>
<dbReference type="SMART" id="SM00646">
    <property type="entry name" value="Ami_3"/>
    <property type="match status" value="1"/>
</dbReference>
<dbReference type="STRING" id="112903.SAMN04490178_11569"/>
<dbReference type="Proteomes" id="UP000198847">
    <property type="component" value="Unassembled WGS sequence"/>
</dbReference>
<proteinExistence type="predicted"/>
<dbReference type="GO" id="GO:0009253">
    <property type="term" value="P:peptidoglycan catabolic process"/>
    <property type="evidence" value="ECO:0007669"/>
    <property type="project" value="InterPro"/>
</dbReference>
<dbReference type="RefSeq" id="WP_245732431.1">
    <property type="nucleotide sequence ID" value="NZ_FODY01000015.1"/>
</dbReference>
<keyword evidence="1" id="KW-0378">Hydrolase</keyword>
<evidence type="ECO:0000256" key="1">
    <source>
        <dbReference type="ARBA" id="ARBA00022801"/>
    </source>
</evidence>
<dbReference type="GO" id="GO:0008745">
    <property type="term" value="F:N-acetylmuramoyl-L-alanine amidase activity"/>
    <property type="evidence" value="ECO:0007669"/>
    <property type="project" value="InterPro"/>
</dbReference>
<name>A0A1H8WDQ3_9FIRM</name>
<evidence type="ECO:0000259" key="2">
    <source>
        <dbReference type="SMART" id="SM00646"/>
    </source>
</evidence>
<dbReference type="InterPro" id="IPR050695">
    <property type="entry name" value="N-acetylmuramoyl_amidase_3"/>
</dbReference>
<dbReference type="PANTHER" id="PTHR30404">
    <property type="entry name" value="N-ACETYLMURAMOYL-L-ALANINE AMIDASE"/>
    <property type="match status" value="1"/>
</dbReference>
<dbReference type="CDD" id="cd02696">
    <property type="entry name" value="MurNAc-LAA"/>
    <property type="match status" value="1"/>
</dbReference>
<keyword evidence="4" id="KW-1185">Reference proteome</keyword>
<dbReference type="Gene3D" id="3.40.630.40">
    <property type="entry name" value="Zn-dependent exopeptidases"/>
    <property type="match status" value="1"/>
</dbReference>
<accession>A0A1H8WDQ3</accession>
<organism evidence="3 4">
    <name type="scientific">Propionispora vibrioides</name>
    <dbReference type="NCBI Taxonomy" id="112903"/>
    <lineage>
        <taxon>Bacteria</taxon>
        <taxon>Bacillati</taxon>
        <taxon>Bacillota</taxon>
        <taxon>Negativicutes</taxon>
        <taxon>Selenomonadales</taxon>
        <taxon>Sporomusaceae</taxon>
        <taxon>Propionispora</taxon>
    </lineage>
</organism>
<gene>
    <name evidence="3" type="ORF">SAMN04490178_11569</name>
</gene>